<gene>
    <name evidence="3" type="ORF">ACFYG5_01465</name>
</gene>
<feature type="transmembrane region" description="Helical" evidence="1">
    <location>
        <begin position="78"/>
        <end position="95"/>
    </location>
</feature>
<evidence type="ECO:0000256" key="1">
    <source>
        <dbReference type="SAM" id="Phobius"/>
    </source>
</evidence>
<sequence length="344" mass="38446">MDRGSIGGMMDKLGMIGRVAIVMVMTPIVFCSGAWAALALWYRLPGGRAGRALGSALWVIATGVLYACAIGGRSWLPLVVHAALYAMVLLWWVAIRPSGARDWRDDVARTLTGSVHGDRVVLDNVRHFAWRSDNDYDIRWERHEYDLAQLASADAVLSHWGSRAIAHAMISFGFDDGRHLVFSVEVRKSRDQEYSSVGGFFKQFETILVGAEEDDIIRVRTNVRDEDVYLYPLQIEPATLRALLLSYVHAANRLAARPAFYNTFTSNCTTLVHRMARQIDPGLPWDMRLLLTGYLPEYLQGIGALDRRVPIGTLRERARISERARAAPAGADFSRAVRTVTARD</sequence>
<organism evidence="3">
    <name type="scientific">Rhodanobacter sp. FW102-FHT14D07</name>
    <dbReference type="NCBI Taxonomy" id="3351462"/>
    <lineage>
        <taxon>Bacteria</taxon>
        <taxon>Pseudomonadati</taxon>
        <taxon>Pseudomonadota</taxon>
        <taxon>Gammaproteobacteria</taxon>
        <taxon>Lysobacterales</taxon>
        <taxon>Rhodanobacteraceae</taxon>
        <taxon>Rhodanobacter</taxon>
    </lineage>
</organism>
<keyword evidence="1" id="KW-0472">Membrane</keyword>
<feature type="transmembrane region" description="Helical" evidence="1">
    <location>
        <begin position="53"/>
        <end position="72"/>
    </location>
</feature>
<feature type="domain" description="Lnb N-terminal periplasmic" evidence="2">
    <location>
        <begin position="139"/>
        <end position="291"/>
    </location>
</feature>
<dbReference type="AlphaFoldDB" id="A0AB74UVY5"/>
<evidence type="ECO:0000313" key="3">
    <source>
        <dbReference type="EMBL" id="XIA18833.1"/>
    </source>
</evidence>
<dbReference type="RefSeq" id="WP_395119980.1">
    <property type="nucleotide sequence ID" value="NZ_CP170721.1"/>
</dbReference>
<protein>
    <submittedName>
        <fullName evidence="3">DUF4105 domain-containing protein</fullName>
    </submittedName>
</protein>
<proteinExistence type="predicted"/>
<reference evidence="3" key="1">
    <citation type="submission" date="2024-10" db="EMBL/GenBank/DDBJ databases">
        <authorList>
            <person name="Lesea H.P."/>
            <person name="Kuehl J.V."/>
            <person name="Chandonia J.-M."/>
        </authorList>
    </citation>
    <scope>NUCLEOTIDE SEQUENCE</scope>
    <source>
        <strain evidence="3">FW102-FHT14D07</strain>
    </source>
</reference>
<name>A0AB74UVY5_9GAMM</name>
<evidence type="ECO:0000259" key="2">
    <source>
        <dbReference type="Pfam" id="PF13387"/>
    </source>
</evidence>
<dbReference type="InterPro" id="IPR025178">
    <property type="entry name" value="Lnb_N"/>
</dbReference>
<accession>A0AB74UVY5</accession>
<feature type="transmembrane region" description="Helical" evidence="1">
    <location>
        <begin position="20"/>
        <end position="41"/>
    </location>
</feature>
<dbReference type="Pfam" id="PF13387">
    <property type="entry name" value="Lnb_N"/>
    <property type="match status" value="1"/>
</dbReference>
<dbReference type="EMBL" id="CP170721">
    <property type="protein sequence ID" value="XIA18833.1"/>
    <property type="molecule type" value="Genomic_DNA"/>
</dbReference>
<keyword evidence="1" id="KW-0812">Transmembrane</keyword>
<keyword evidence="1" id="KW-1133">Transmembrane helix</keyword>